<reference evidence="1 2" key="1">
    <citation type="journal article" date="2022" name="bioRxiv">
        <title>The genome of the oomycete Peronosclerospora sorghi, a cosmopolitan pathogen of maize and sorghum, is inflated with dispersed pseudogenes.</title>
        <authorList>
            <person name="Fletcher K."/>
            <person name="Martin F."/>
            <person name="Isakeit T."/>
            <person name="Cavanaugh K."/>
            <person name="Magill C."/>
            <person name="Michelmore R."/>
        </authorList>
    </citation>
    <scope>NUCLEOTIDE SEQUENCE [LARGE SCALE GENOMIC DNA]</scope>
    <source>
        <strain evidence="1">P6</strain>
    </source>
</reference>
<protein>
    <submittedName>
        <fullName evidence="1">Uncharacterized protein</fullName>
    </submittedName>
</protein>
<organism evidence="1 2">
    <name type="scientific">Peronosclerospora sorghi</name>
    <dbReference type="NCBI Taxonomy" id="230839"/>
    <lineage>
        <taxon>Eukaryota</taxon>
        <taxon>Sar</taxon>
        <taxon>Stramenopiles</taxon>
        <taxon>Oomycota</taxon>
        <taxon>Peronosporomycetes</taxon>
        <taxon>Peronosporales</taxon>
        <taxon>Peronosporaceae</taxon>
        <taxon>Peronosclerospora</taxon>
    </lineage>
</organism>
<gene>
    <name evidence="1" type="ORF">PsorP6_016078</name>
</gene>
<accession>A0ACC0WMY4</accession>
<dbReference type="Proteomes" id="UP001163321">
    <property type="component" value="Chromosome 10"/>
</dbReference>
<dbReference type="EMBL" id="CM047589">
    <property type="protein sequence ID" value="KAI9919937.1"/>
    <property type="molecule type" value="Genomic_DNA"/>
</dbReference>
<keyword evidence="2" id="KW-1185">Reference proteome</keyword>
<comment type="caution">
    <text evidence="1">The sequence shown here is derived from an EMBL/GenBank/DDBJ whole genome shotgun (WGS) entry which is preliminary data.</text>
</comment>
<proteinExistence type="predicted"/>
<evidence type="ECO:0000313" key="2">
    <source>
        <dbReference type="Proteomes" id="UP001163321"/>
    </source>
</evidence>
<name>A0ACC0WMY4_9STRA</name>
<sequence>MQQTLADERKKRVQKLECIAQSCVRLAQWQTIHRRMTHESLARSDHADAATPLRCEMRCEREMTRSLRRLSSCCHTMWLSRPFSGFLRSLPPSRDLQSNTQLRSNVLRRTRGSQIALDYLDVIDTIHELDLKWTRDAQCNSARDALPLLDSAHRDFL</sequence>
<evidence type="ECO:0000313" key="1">
    <source>
        <dbReference type="EMBL" id="KAI9919937.1"/>
    </source>
</evidence>